<feature type="transmembrane region" description="Helical" evidence="2">
    <location>
        <begin position="21"/>
        <end position="42"/>
    </location>
</feature>
<dbReference type="GO" id="GO:0005811">
    <property type="term" value="C:lipid droplet"/>
    <property type="evidence" value="ECO:0007669"/>
    <property type="project" value="TreeGrafter"/>
</dbReference>
<dbReference type="InterPro" id="IPR051276">
    <property type="entry name" value="Saccharopine_DH-like_oxidrdct"/>
</dbReference>
<proteinExistence type="inferred from homology"/>
<sequence>MAAPGFLKEREKRVYPTSWLSLLKTTAVAVPTILLFAPLALISQKYISSTRSSPPPRTTIPKELADLPIRPLEEREHDITIMGATGFCGRICLEYYLANYPDLKVAIAGRNQAKLKDTMKKVAKALDVSEDSVLSKVTVLIADSSDYTGLSAVARSSRVVVSTAGPFSRIGTALVEVCAYAGTSYADITGETAWVRNNIARYGEKARETGAVIVSLCGHDSVPWELSANRLEKELKKKGEDMTRLVFRDAISSAASGGTVSTIIESVENPEPNERAKGGFDPLFGEKKQGKIKNASPLFVTKEGNSFLAPFLMSNVNVEAIKRSLSLNSDLEYVEGLAGDFNTGFVTTLNTWMSMMVLFTPPVRNKLMGKFIPMSGQGPSLKAQKHGYLLVLGEATGSSGSVVRSAIYYDRDPGYRDTARMACESGLELLEGRKREGGVYTPGSVMGEELMERLCKTGTAFAIKED</sequence>
<dbReference type="SUPFAM" id="SSF51735">
    <property type="entry name" value="NAD(P)-binding Rossmann-fold domains"/>
    <property type="match status" value="1"/>
</dbReference>
<comment type="caution">
    <text evidence="4">The sequence shown here is derived from an EMBL/GenBank/DDBJ whole genome shotgun (WGS) entry which is preliminary data.</text>
</comment>
<gene>
    <name evidence="4" type="ORF">TrCOL_g13293</name>
</gene>
<keyword evidence="5" id="KW-1185">Reference proteome</keyword>
<evidence type="ECO:0000259" key="3">
    <source>
        <dbReference type="Pfam" id="PF03435"/>
    </source>
</evidence>
<evidence type="ECO:0000313" key="4">
    <source>
        <dbReference type="EMBL" id="GMI41627.1"/>
    </source>
</evidence>
<keyword evidence="2" id="KW-1133">Transmembrane helix</keyword>
<dbReference type="InterPro" id="IPR036291">
    <property type="entry name" value="NAD(P)-bd_dom_sf"/>
</dbReference>
<protein>
    <recommendedName>
        <fullName evidence="3">Saccharopine dehydrogenase NADP binding domain-containing protein</fullName>
    </recommendedName>
</protein>
<evidence type="ECO:0000256" key="1">
    <source>
        <dbReference type="ARBA" id="ARBA00038048"/>
    </source>
</evidence>
<dbReference type="Pfam" id="PF03435">
    <property type="entry name" value="Sacchrp_dh_NADP"/>
    <property type="match status" value="1"/>
</dbReference>
<comment type="similarity">
    <text evidence="1">Belongs to the saccharopine dehydrogenase family.</text>
</comment>
<dbReference type="OrthoDB" id="10268090at2759"/>
<evidence type="ECO:0000313" key="5">
    <source>
        <dbReference type="Proteomes" id="UP001165065"/>
    </source>
</evidence>
<dbReference type="PANTHER" id="PTHR12286:SF5">
    <property type="entry name" value="SACCHAROPINE DEHYDROGENASE-LIKE OXIDOREDUCTASE"/>
    <property type="match status" value="1"/>
</dbReference>
<name>A0A9W7GE83_9STRA</name>
<organism evidence="4 5">
    <name type="scientific">Triparma columacea</name>
    <dbReference type="NCBI Taxonomy" id="722753"/>
    <lineage>
        <taxon>Eukaryota</taxon>
        <taxon>Sar</taxon>
        <taxon>Stramenopiles</taxon>
        <taxon>Ochrophyta</taxon>
        <taxon>Bolidophyceae</taxon>
        <taxon>Parmales</taxon>
        <taxon>Triparmaceae</taxon>
        <taxon>Triparma</taxon>
    </lineage>
</organism>
<dbReference type="GO" id="GO:0005886">
    <property type="term" value="C:plasma membrane"/>
    <property type="evidence" value="ECO:0007669"/>
    <property type="project" value="TreeGrafter"/>
</dbReference>
<dbReference type="GO" id="GO:0005739">
    <property type="term" value="C:mitochondrion"/>
    <property type="evidence" value="ECO:0007669"/>
    <property type="project" value="TreeGrafter"/>
</dbReference>
<feature type="domain" description="Saccharopine dehydrogenase NADP binding" evidence="3">
    <location>
        <begin position="79"/>
        <end position="214"/>
    </location>
</feature>
<dbReference type="InterPro" id="IPR005097">
    <property type="entry name" value="Sacchrp_dh_NADP-bd"/>
</dbReference>
<dbReference type="Proteomes" id="UP001165065">
    <property type="component" value="Unassembled WGS sequence"/>
</dbReference>
<dbReference type="GO" id="GO:0009247">
    <property type="term" value="P:glycolipid biosynthetic process"/>
    <property type="evidence" value="ECO:0007669"/>
    <property type="project" value="TreeGrafter"/>
</dbReference>
<dbReference type="AlphaFoldDB" id="A0A9W7GE83"/>
<dbReference type="EMBL" id="BRYA01001317">
    <property type="protein sequence ID" value="GMI41627.1"/>
    <property type="molecule type" value="Genomic_DNA"/>
</dbReference>
<keyword evidence="2" id="KW-0812">Transmembrane</keyword>
<evidence type="ECO:0000256" key="2">
    <source>
        <dbReference type="SAM" id="Phobius"/>
    </source>
</evidence>
<accession>A0A9W7GE83</accession>
<dbReference type="Gene3D" id="3.40.50.720">
    <property type="entry name" value="NAD(P)-binding Rossmann-like Domain"/>
    <property type="match status" value="1"/>
</dbReference>
<dbReference type="PANTHER" id="PTHR12286">
    <property type="entry name" value="SACCHAROPINE DEHYDROGENASE-LIKE OXIDOREDUCTASE"/>
    <property type="match status" value="1"/>
</dbReference>
<reference evidence="5" key="1">
    <citation type="journal article" date="2023" name="Commun. Biol.">
        <title>Genome analysis of Parmales, the sister group of diatoms, reveals the evolutionary specialization of diatoms from phago-mixotrophs to photoautotrophs.</title>
        <authorList>
            <person name="Ban H."/>
            <person name="Sato S."/>
            <person name="Yoshikawa S."/>
            <person name="Yamada K."/>
            <person name="Nakamura Y."/>
            <person name="Ichinomiya M."/>
            <person name="Sato N."/>
            <person name="Blanc-Mathieu R."/>
            <person name="Endo H."/>
            <person name="Kuwata A."/>
            <person name="Ogata H."/>
        </authorList>
    </citation>
    <scope>NUCLEOTIDE SEQUENCE [LARGE SCALE GENOMIC DNA]</scope>
</reference>
<keyword evidence="2" id="KW-0472">Membrane</keyword>